<dbReference type="PANTHER" id="PTHR10196">
    <property type="entry name" value="SUGAR KINASE"/>
    <property type="match status" value="1"/>
</dbReference>
<organism evidence="4 5">
    <name type="scientific">Phytophthora fragariaefolia</name>
    <dbReference type="NCBI Taxonomy" id="1490495"/>
    <lineage>
        <taxon>Eukaryota</taxon>
        <taxon>Sar</taxon>
        <taxon>Stramenopiles</taxon>
        <taxon>Oomycota</taxon>
        <taxon>Peronosporomycetes</taxon>
        <taxon>Peronosporales</taxon>
        <taxon>Peronosporaceae</taxon>
        <taxon>Phytophthora</taxon>
    </lineage>
</organism>
<dbReference type="SUPFAM" id="SSF53067">
    <property type="entry name" value="Actin-like ATPase domain"/>
    <property type="match status" value="1"/>
</dbReference>
<keyword evidence="5" id="KW-1185">Reference proteome</keyword>
<dbReference type="PANTHER" id="PTHR10196:SF67">
    <property type="entry name" value="SEDOHEPTULOKINASE"/>
    <property type="match status" value="1"/>
</dbReference>
<dbReference type="EMBL" id="BSXT01001581">
    <property type="protein sequence ID" value="GMF43703.1"/>
    <property type="molecule type" value="Genomic_DNA"/>
</dbReference>
<keyword evidence="2" id="KW-0808">Transferase</keyword>
<dbReference type="GO" id="GO:0005829">
    <property type="term" value="C:cytosol"/>
    <property type="evidence" value="ECO:0007669"/>
    <property type="project" value="TreeGrafter"/>
</dbReference>
<dbReference type="GO" id="GO:0050277">
    <property type="term" value="F:sedoheptulokinase activity"/>
    <property type="evidence" value="ECO:0007669"/>
    <property type="project" value="TreeGrafter"/>
</dbReference>
<sequence length="408" mass="44846">MRSGEFVVVGEIKIPGVYLYAGMICTYITFLDQRCTPSLLTEWRAKIQLANTATDATSLTMEAAGGCASSSPIASGYGLATFTYMMERQPCDVEGFDTCGTIQDFIAFVLCGHSTPSQNCMDVTNAFSWGGFDMNTKTWNPRTCVRTLNFYLHLHFHGVSQCVFYMRTSVQALGLPASMLPIVKAPGAIIGQSSDVAVVLGVPHGKQVYLAMGDHPCAVMTTMAQTRSPADLNLSRTSGTCILRACIIWALTFCAWCFVWRFEVRPFLSENWFLGVAGSLSGGNIFAWFVKQCQAWSQQLAVDPTAEHLSDDTLYARLISLGGTKLDTDLKFSPTLYGEWASPDVRGSIDQLRISNWSLGDISAAICRGLVDNIFSMVPEDLRADLLQQPYVLILFLNCLSYFVNLTL</sequence>
<name>A0A9W6XRD0_9STRA</name>
<accession>A0A9W6XRD0</accession>
<comment type="caution">
    <text evidence="4">The sequence shown here is derived from an EMBL/GenBank/DDBJ whole genome shotgun (WGS) entry which is preliminary data.</text>
</comment>
<dbReference type="GO" id="GO:0006071">
    <property type="term" value="P:glycerol metabolic process"/>
    <property type="evidence" value="ECO:0007669"/>
    <property type="project" value="TreeGrafter"/>
</dbReference>
<evidence type="ECO:0000313" key="5">
    <source>
        <dbReference type="Proteomes" id="UP001165121"/>
    </source>
</evidence>
<proteinExistence type="inferred from homology"/>
<evidence type="ECO:0000256" key="1">
    <source>
        <dbReference type="ARBA" id="ARBA00009156"/>
    </source>
</evidence>
<evidence type="ECO:0000256" key="3">
    <source>
        <dbReference type="ARBA" id="ARBA00022777"/>
    </source>
</evidence>
<evidence type="ECO:0000256" key="2">
    <source>
        <dbReference type="ARBA" id="ARBA00022679"/>
    </source>
</evidence>
<protein>
    <submittedName>
        <fullName evidence="4">Unnamed protein product</fullName>
    </submittedName>
</protein>
<dbReference type="Gene3D" id="3.30.420.40">
    <property type="match status" value="1"/>
</dbReference>
<dbReference type="InterPro" id="IPR043129">
    <property type="entry name" value="ATPase_NBD"/>
</dbReference>
<dbReference type="AlphaFoldDB" id="A0A9W6XRD0"/>
<gene>
    <name evidence="4" type="ORF">Pfra01_001488500</name>
</gene>
<comment type="similarity">
    <text evidence="1">Belongs to the FGGY kinase family.</text>
</comment>
<evidence type="ECO:0000313" key="4">
    <source>
        <dbReference type="EMBL" id="GMF43703.1"/>
    </source>
</evidence>
<dbReference type="OrthoDB" id="10264182at2759"/>
<keyword evidence="3" id="KW-0418">Kinase</keyword>
<reference evidence="4" key="1">
    <citation type="submission" date="2023-04" db="EMBL/GenBank/DDBJ databases">
        <title>Phytophthora fragariaefolia NBRC 109709.</title>
        <authorList>
            <person name="Ichikawa N."/>
            <person name="Sato H."/>
            <person name="Tonouchi N."/>
        </authorList>
    </citation>
    <scope>NUCLEOTIDE SEQUENCE</scope>
    <source>
        <strain evidence="4">NBRC 109709</strain>
    </source>
</reference>
<dbReference type="Proteomes" id="UP001165121">
    <property type="component" value="Unassembled WGS sequence"/>
</dbReference>